<keyword evidence="1" id="KW-0210">Decarboxylase</keyword>
<dbReference type="GO" id="GO:0005739">
    <property type="term" value="C:mitochondrion"/>
    <property type="evidence" value="ECO:0007669"/>
    <property type="project" value="TreeGrafter"/>
</dbReference>
<feature type="domain" description="L-tryptophan decarboxylase PsiD-like" evidence="3">
    <location>
        <begin position="103"/>
        <end position="242"/>
    </location>
</feature>
<dbReference type="InterPro" id="IPR022237">
    <property type="entry name" value="PsiD-like"/>
</dbReference>
<dbReference type="OMA" id="YISHIAT"/>
<dbReference type="Pfam" id="PF02666">
    <property type="entry name" value="PS_Dcarbxylase"/>
    <property type="match status" value="1"/>
</dbReference>
<evidence type="ECO:0000259" key="3">
    <source>
        <dbReference type="Pfam" id="PF12588"/>
    </source>
</evidence>
<reference evidence="4 5" key="1">
    <citation type="journal article" date="2016" name="Genome Biol. Evol.">
        <title>Divergent and convergent evolution of fungal pathogenicity.</title>
        <authorList>
            <person name="Shang Y."/>
            <person name="Xiao G."/>
            <person name="Zheng P."/>
            <person name="Cen K."/>
            <person name="Zhan S."/>
            <person name="Wang C."/>
        </authorList>
    </citation>
    <scope>NUCLEOTIDE SEQUENCE [LARGE SCALE GENOMIC DNA]</scope>
    <source>
        <strain evidence="4 5">RCEF 4871</strain>
    </source>
</reference>
<dbReference type="GO" id="GO:0004609">
    <property type="term" value="F:phosphatidylserine decarboxylase activity"/>
    <property type="evidence" value="ECO:0007669"/>
    <property type="project" value="InterPro"/>
</dbReference>
<dbReference type="PANTHER" id="PTHR10067:SF9">
    <property type="entry name" value="PHOSPHATIDYLSERINE DECARBOXYLASE FAMILY PROTEIN (AFU_ORTHOLOGUE AFUA_7G01730)"/>
    <property type="match status" value="1"/>
</dbReference>
<dbReference type="STRING" id="1081105.A0A167AGR4"/>
<dbReference type="InterPro" id="IPR003817">
    <property type="entry name" value="PS_Dcarbxylase"/>
</dbReference>
<dbReference type="GO" id="GO:0006646">
    <property type="term" value="P:phosphatidylethanolamine biosynthetic process"/>
    <property type="evidence" value="ECO:0007669"/>
    <property type="project" value="TreeGrafter"/>
</dbReference>
<evidence type="ECO:0000313" key="4">
    <source>
        <dbReference type="EMBL" id="OAA38897.1"/>
    </source>
</evidence>
<dbReference type="OrthoDB" id="5973539at2759"/>
<accession>A0A167AGR4</accession>
<name>A0A167AGR4_METRR</name>
<evidence type="ECO:0000313" key="5">
    <source>
        <dbReference type="Proteomes" id="UP000243498"/>
    </source>
</evidence>
<gene>
    <name evidence="4" type="ORF">NOR_06550</name>
</gene>
<dbReference type="EMBL" id="AZHC01000024">
    <property type="protein sequence ID" value="OAA38897.1"/>
    <property type="molecule type" value="Genomic_DNA"/>
</dbReference>
<proteinExistence type="predicted"/>
<dbReference type="Proteomes" id="UP000243498">
    <property type="component" value="Unassembled WGS sequence"/>
</dbReference>
<evidence type="ECO:0000256" key="2">
    <source>
        <dbReference type="ARBA" id="ARBA00023239"/>
    </source>
</evidence>
<dbReference type="Pfam" id="PF12588">
    <property type="entry name" value="PSDC"/>
    <property type="match status" value="1"/>
</dbReference>
<evidence type="ECO:0000256" key="1">
    <source>
        <dbReference type="ARBA" id="ARBA00022793"/>
    </source>
</evidence>
<keyword evidence="2" id="KW-0456">Lyase</keyword>
<sequence>MSDASVHAAVLTTRAVTSPNHDTTKIDKSVICFQVQVPSQKPEPDQISQLTRVIQSRQMTVLPDPPSQNQGLSDDPRLPDASQWLRDFIIAVDGRKKHVPLDPVVQHLRDLVESTPNLRMWASAMFDEIPNKIPYNKSSVGRSRVRGYKHMFELFSVIVTGVAPTWGMAERGVSLVGLPFQAILDWPMGTPSGHAFFLSEGVNQRFRAMLEAWRDGVLKTTKSQYVITAEDGGWLCEEALAAIEKDANLDSRRWYAFRDLFKCDPEGDPAHWGFKSWDDFFVRQFRDIDTLRPVAYPDHPEWVVNTCESRPIMVKSSVKDYDRFWLKGRNYSVAEMLNHHAFKDEFVGGTVYQALLAQTSYHRWASPVSGDVVYAEIVHGTYFSERPTNGLFSSPVGPPEYNQVYLSHVATRAIIYIRAPEPVGLMCVVAIGIADVSTCEVASKFSAGWPRRVSKGEEIGMFHYGGSSLCLLFRKGVRLAWVEGAIPGNSDQNLPVRSALAVAYAADQ</sequence>
<comment type="caution">
    <text evidence="4">The sequence shown here is derived from an EMBL/GenBank/DDBJ whole genome shotgun (WGS) entry which is preliminary data.</text>
</comment>
<dbReference type="AlphaFoldDB" id="A0A167AGR4"/>
<organism evidence="4 5">
    <name type="scientific">Metarhizium rileyi (strain RCEF 4871)</name>
    <name type="common">Nomuraea rileyi</name>
    <dbReference type="NCBI Taxonomy" id="1649241"/>
    <lineage>
        <taxon>Eukaryota</taxon>
        <taxon>Fungi</taxon>
        <taxon>Dikarya</taxon>
        <taxon>Ascomycota</taxon>
        <taxon>Pezizomycotina</taxon>
        <taxon>Sordariomycetes</taxon>
        <taxon>Hypocreomycetidae</taxon>
        <taxon>Hypocreales</taxon>
        <taxon>Clavicipitaceae</taxon>
        <taxon>Metarhizium</taxon>
    </lineage>
</organism>
<dbReference type="PANTHER" id="PTHR10067">
    <property type="entry name" value="PHOSPHATIDYLSERINE DECARBOXYLASE"/>
    <property type="match status" value="1"/>
</dbReference>
<protein>
    <submittedName>
        <fullName evidence="4">Phosphatidylserine decarboxylase family protein</fullName>
    </submittedName>
</protein>
<keyword evidence="5" id="KW-1185">Reference proteome</keyword>